<name>A0A1I7KQZ4_9BACT</name>
<keyword evidence="2" id="KW-1185">Reference proteome</keyword>
<proteinExistence type="predicted"/>
<dbReference type="AlphaFoldDB" id="A0A1I7KQZ4"/>
<evidence type="ECO:0000313" key="2">
    <source>
        <dbReference type="Proteomes" id="UP000182491"/>
    </source>
</evidence>
<evidence type="ECO:0000313" key="1">
    <source>
        <dbReference type="EMBL" id="SFU99851.1"/>
    </source>
</evidence>
<protein>
    <recommendedName>
        <fullName evidence="3">SpoIIAA-like</fullName>
    </recommendedName>
</protein>
<sequence>MLMEVRNTFGKPIHEIEYVEEMDIVEATWFSAASKKEIKQALSLSLMVHEQMHCSYRLDDITKLAVQRADVRTWLQKAWLPLACRAGIAYVAYIDDLSSFGEAAGEANHAGCIGSLVEVRFFTDRESGLNWLKSNQTAGL</sequence>
<accession>A0A1I7KQZ4</accession>
<organism evidence="1 2">
    <name type="scientific">Pontibacter akesuensis</name>
    <dbReference type="NCBI Taxonomy" id="388950"/>
    <lineage>
        <taxon>Bacteria</taxon>
        <taxon>Pseudomonadati</taxon>
        <taxon>Bacteroidota</taxon>
        <taxon>Cytophagia</taxon>
        <taxon>Cytophagales</taxon>
        <taxon>Hymenobacteraceae</taxon>
        <taxon>Pontibacter</taxon>
    </lineage>
</organism>
<dbReference type="Proteomes" id="UP000182491">
    <property type="component" value="Unassembled WGS sequence"/>
</dbReference>
<evidence type="ECO:0008006" key="3">
    <source>
        <dbReference type="Google" id="ProtNLM"/>
    </source>
</evidence>
<reference evidence="2" key="1">
    <citation type="submission" date="2016-10" db="EMBL/GenBank/DDBJ databases">
        <authorList>
            <person name="Varghese N."/>
        </authorList>
    </citation>
    <scope>NUCLEOTIDE SEQUENCE [LARGE SCALE GENOMIC DNA]</scope>
    <source>
        <strain evidence="2">DSM 18820</strain>
    </source>
</reference>
<gene>
    <name evidence="1" type="ORF">SAMN04487941_4012</name>
</gene>
<dbReference type="EMBL" id="FPCA01000007">
    <property type="protein sequence ID" value="SFU99851.1"/>
    <property type="molecule type" value="Genomic_DNA"/>
</dbReference>